<comment type="subcellular location">
    <subcellularLocation>
        <location evidence="1">Nucleus</location>
        <location evidence="1">Nucleoplasm</location>
    </subcellularLocation>
</comment>
<dbReference type="InterPro" id="IPR035979">
    <property type="entry name" value="RBD_domain_sf"/>
</dbReference>
<evidence type="ECO:0000313" key="18">
    <source>
        <dbReference type="Proteomes" id="UP000694924"/>
    </source>
</evidence>
<feature type="region of interest" description="Disordered" evidence="14">
    <location>
        <begin position="419"/>
        <end position="442"/>
    </location>
</feature>
<dbReference type="InterPro" id="IPR036390">
    <property type="entry name" value="WH_DNA-bd_sf"/>
</dbReference>
<keyword evidence="6" id="KW-0744">Spermatogenesis</keyword>
<dbReference type="Pfam" id="PF05383">
    <property type="entry name" value="La"/>
    <property type="match status" value="1"/>
</dbReference>
<keyword evidence="18" id="KW-1185">Reference proteome</keyword>
<dbReference type="InterPro" id="IPR002344">
    <property type="entry name" value="Lupus_La"/>
</dbReference>
<keyword evidence="9" id="KW-0804">Transcription</keyword>
<dbReference type="InterPro" id="IPR006630">
    <property type="entry name" value="La_HTH"/>
</dbReference>
<dbReference type="RefSeq" id="XP_015184861.1">
    <property type="nucleotide sequence ID" value="XM_015329375.1"/>
</dbReference>
<comment type="similarity">
    <text evidence="2">Belongs to the LARP7 family.</text>
</comment>
<evidence type="ECO:0000256" key="4">
    <source>
        <dbReference type="ARBA" id="ARBA00022664"/>
    </source>
</evidence>
<reference evidence="19" key="1">
    <citation type="submission" date="2025-08" db="UniProtKB">
        <authorList>
            <consortium name="RefSeq"/>
        </authorList>
    </citation>
    <scope>IDENTIFICATION</scope>
    <source>
        <tissue evidence="19">Whole body</tissue>
    </source>
</reference>
<evidence type="ECO:0000259" key="17">
    <source>
        <dbReference type="PROSITE" id="PS51939"/>
    </source>
</evidence>
<dbReference type="InterPro" id="IPR014886">
    <property type="entry name" value="La_xRRM"/>
</dbReference>
<dbReference type="Proteomes" id="UP000694924">
    <property type="component" value="Unplaced"/>
</dbReference>
<evidence type="ECO:0000256" key="12">
    <source>
        <dbReference type="ARBA" id="ARBA00029640"/>
    </source>
</evidence>
<evidence type="ECO:0000256" key="3">
    <source>
        <dbReference type="ARBA" id="ARBA00015867"/>
    </source>
</evidence>
<feature type="region of interest" description="Disordered" evidence="14">
    <location>
        <begin position="364"/>
        <end position="390"/>
    </location>
</feature>
<dbReference type="PRINTS" id="PR00302">
    <property type="entry name" value="LUPUSLA"/>
</dbReference>
<dbReference type="InterPro" id="IPR012677">
    <property type="entry name" value="Nucleotide-bd_a/b_plait_sf"/>
</dbReference>
<evidence type="ECO:0000259" key="16">
    <source>
        <dbReference type="PROSITE" id="PS50961"/>
    </source>
</evidence>
<dbReference type="SMART" id="SM00715">
    <property type="entry name" value="LA"/>
    <property type="match status" value="1"/>
</dbReference>
<evidence type="ECO:0000256" key="2">
    <source>
        <dbReference type="ARBA" id="ARBA00008680"/>
    </source>
</evidence>
<dbReference type="CDD" id="cd12290">
    <property type="entry name" value="RRM1_LARP7"/>
    <property type="match status" value="1"/>
</dbReference>
<protein>
    <recommendedName>
        <fullName evidence="3">La-related protein 7</fullName>
    </recommendedName>
    <alternativeName>
        <fullName evidence="12">La ribonucleoprotein domain family member 7</fullName>
    </alternativeName>
</protein>
<dbReference type="CDD" id="cd07323">
    <property type="entry name" value="LAM"/>
    <property type="match status" value="1"/>
</dbReference>
<dbReference type="InterPro" id="IPR034910">
    <property type="entry name" value="LARP7_RRM2"/>
</dbReference>
<dbReference type="PROSITE" id="PS50102">
    <property type="entry name" value="RRM"/>
    <property type="match status" value="1"/>
</dbReference>
<dbReference type="Pfam" id="PF00076">
    <property type="entry name" value="RRM_1"/>
    <property type="match status" value="1"/>
</dbReference>
<evidence type="ECO:0000256" key="1">
    <source>
        <dbReference type="ARBA" id="ARBA00004642"/>
    </source>
</evidence>
<dbReference type="InterPro" id="IPR000504">
    <property type="entry name" value="RRM_dom"/>
</dbReference>
<dbReference type="InterPro" id="IPR036388">
    <property type="entry name" value="WH-like_DNA-bd_sf"/>
</dbReference>
<evidence type="ECO:0000256" key="6">
    <source>
        <dbReference type="ARBA" id="ARBA00022871"/>
    </source>
</evidence>
<sequence length="640" mass="74363">MVMEEHHSDMELAAEKIPVPQVQKPIEMPSVETKNQVKGISHNKPRFRKTALHAAILKQMEFYFSDANLSKDRFLGNLIKEDPYIDLSVFTRFNKIRELTTDINRIAKALEKSTMLSISENGLKVRRITPIKQKENTEDCTVYVQNLPPGTTHDWLNSIFSRYGNVAYVSLPHYKINKKIKGFAFIEFDTPEEAEECLKDFKKMDCLLPSHSDPDEILSITTFDNTEKDVTNTNKAIKRKQDETNSSNDINSDVKMSRIIEMKSEKNENKLVSSEKNSTEPKKIKRKHSSVTDEDTKIADDKIVLVEPDSKKLKRYNEHENETTNNHSCEIEPQDETTNNHSCDIEPQDVIFNENNVLQKSDEMNLDESSEEINELSKRPKKKIKKSKSENDINVNEISNNDVKSVDVVTENVETTDDVVDNKKPAKDKKMKRKRKRKSRIDDNNINNMGLQVMAKKHWKYLRNKYLELQRSKMKQLKQHLKKTRNQWNNFDKTKSDKEEIEEKEKISNVDKTTMRSFSFTPGVIVKIKLDEPCTDTKSFKAELKGNNSVKYIDVSEGASEAYVRCDTPESAQSFVQKSNTENNMVILKDEDERIYWDKILRDREEKLGKKVRVKQRGRSKLLKKAEKELGKHIIFDEVD</sequence>
<evidence type="ECO:0000259" key="15">
    <source>
        <dbReference type="PROSITE" id="PS50102"/>
    </source>
</evidence>
<evidence type="ECO:0000256" key="13">
    <source>
        <dbReference type="PROSITE-ProRule" id="PRU00332"/>
    </source>
</evidence>
<dbReference type="SMART" id="SM00360">
    <property type="entry name" value="RRM"/>
    <property type="match status" value="1"/>
</dbReference>
<feature type="compositionally biased region" description="Basic residues" evidence="14">
    <location>
        <begin position="426"/>
        <end position="439"/>
    </location>
</feature>
<feature type="region of interest" description="Disordered" evidence="14">
    <location>
        <begin position="317"/>
        <end position="340"/>
    </location>
</feature>
<evidence type="ECO:0000256" key="9">
    <source>
        <dbReference type="ARBA" id="ARBA00023163"/>
    </source>
</evidence>
<proteinExistence type="inferred from homology"/>
<keyword evidence="5" id="KW-0221">Differentiation</keyword>
<evidence type="ECO:0000256" key="11">
    <source>
        <dbReference type="ARBA" id="ARBA00023242"/>
    </source>
</evidence>
<dbReference type="InterPro" id="IPR034887">
    <property type="entry name" value="LARP7_RRM1"/>
</dbReference>
<dbReference type="CDD" id="cd12542">
    <property type="entry name" value="RRM2_LARP7"/>
    <property type="match status" value="1"/>
</dbReference>
<evidence type="ECO:0000313" key="19">
    <source>
        <dbReference type="RefSeq" id="XP_015184861.1"/>
    </source>
</evidence>
<evidence type="ECO:0000256" key="5">
    <source>
        <dbReference type="ARBA" id="ARBA00022782"/>
    </source>
</evidence>
<dbReference type="Gene3D" id="1.10.10.10">
    <property type="entry name" value="Winged helix-like DNA-binding domain superfamily/Winged helix DNA-binding domain"/>
    <property type="match status" value="1"/>
</dbReference>
<dbReference type="SUPFAM" id="SSF46785">
    <property type="entry name" value="Winged helix' DNA-binding domain"/>
    <property type="match status" value="1"/>
</dbReference>
<evidence type="ECO:0000256" key="10">
    <source>
        <dbReference type="ARBA" id="ARBA00023187"/>
    </source>
</evidence>
<feature type="compositionally biased region" description="Acidic residues" evidence="14">
    <location>
        <begin position="364"/>
        <end position="374"/>
    </location>
</feature>
<evidence type="ECO:0000256" key="8">
    <source>
        <dbReference type="ARBA" id="ARBA00023015"/>
    </source>
</evidence>
<evidence type="ECO:0000256" key="7">
    <source>
        <dbReference type="ARBA" id="ARBA00022884"/>
    </source>
</evidence>
<dbReference type="GeneID" id="107070840"/>
<dbReference type="PROSITE" id="PS50961">
    <property type="entry name" value="HTH_LA"/>
    <property type="match status" value="1"/>
</dbReference>
<feature type="region of interest" description="Disordered" evidence="14">
    <location>
        <begin position="236"/>
        <end position="255"/>
    </location>
</feature>
<dbReference type="InterPro" id="IPR045180">
    <property type="entry name" value="La_dom_prot"/>
</dbReference>
<gene>
    <name evidence="19" type="primary">LOC107070840</name>
</gene>
<dbReference type="SUPFAM" id="SSF54928">
    <property type="entry name" value="RNA-binding domain, RBD"/>
    <property type="match status" value="1"/>
</dbReference>
<keyword evidence="10" id="KW-0508">mRNA splicing</keyword>
<dbReference type="Pfam" id="PF08777">
    <property type="entry name" value="RRM_3"/>
    <property type="match status" value="1"/>
</dbReference>
<feature type="domain" description="RRM" evidence="15">
    <location>
        <begin position="140"/>
        <end position="205"/>
    </location>
</feature>
<feature type="domain" description="HTH La-type RNA-binding" evidence="16">
    <location>
        <begin position="46"/>
        <end position="135"/>
    </location>
</feature>
<name>A0ABM1IXC4_POLDO</name>
<keyword evidence="7 13" id="KW-0694">RNA-binding</keyword>
<evidence type="ECO:0000256" key="14">
    <source>
        <dbReference type="SAM" id="MobiDB-lite"/>
    </source>
</evidence>
<feature type="region of interest" description="Disordered" evidence="14">
    <location>
        <begin position="263"/>
        <end position="295"/>
    </location>
</feature>
<accession>A0ABM1IXC4</accession>
<keyword evidence="11" id="KW-0539">Nucleus</keyword>
<keyword evidence="8" id="KW-0805">Transcription regulation</keyword>
<dbReference type="PROSITE" id="PS51939">
    <property type="entry name" value="XRRM"/>
    <property type="match status" value="1"/>
</dbReference>
<dbReference type="PANTHER" id="PTHR22792">
    <property type="entry name" value="LUPUS LA PROTEIN-RELATED"/>
    <property type="match status" value="1"/>
</dbReference>
<feature type="domain" description="XRRM" evidence="17">
    <location>
        <begin position="519"/>
        <end position="628"/>
    </location>
</feature>
<keyword evidence="4" id="KW-0507">mRNA processing</keyword>
<dbReference type="PANTHER" id="PTHR22792:SF62">
    <property type="entry name" value="LA-RELATED PROTEIN 7"/>
    <property type="match status" value="1"/>
</dbReference>
<dbReference type="Gene3D" id="3.30.70.330">
    <property type="match status" value="2"/>
</dbReference>
<organism evidence="18 19">
    <name type="scientific">Polistes dominula</name>
    <name type="common">European paper wasp</name>
    <name type="synonym">Vespa dominula</name>
    <dbReference type="NCBI Taxonomy" id="743375"/>
    <lineage>
        <taxon>Eukaryota</taxon>
        <taxon>Metazoa</taxon>
        <taxon>Ecdysozoa</taxon>
        <taxon>Arthropoda</taxon>
        <taxon>Hexapoda</taxon>
        <taxon>Insecta</taxon>
        <taxon>Pterygota</taxon>
        <taxon>Neoptera</taxon>
        <taxon>Endopterygota</taxon>
        <taxon>Hymenoptera</taxon>
        <taxon>Apocrita</taxon>
        <taxon>Aculeata</taxon>
        <taxon>Vespoidea</taxon>
        <taxon>Vespidae</taxon>
        <taxon>Polistinae</taxon>
        <taxon>Polistini</taxon>
        <taxon>Polistes</taxon>
    </lineage>
</organism>